<keyword evidence="2" id="KW-0560">Oxidoreductase</keyword>
<dbReference type="FunFam" id="3.40.50.720:FF:000084">
    <property type="entry name" value="Short-chain dehydrogenase reductase"/>
    <property type="match status" value="1"/>
</dbReference>
<dbReference type="PRINTS" id="PR00081">
    <property type="entry name" value="GDHRDH"/>
</dbReference>
<dbReference type="GO" id="GO:0016491">
    <property type="term" value="F:oxidoreductase activity"/>
    <property type="evidence" value="ECO:0007669"/>
    <property type="project" value="UniProtKB-KW"/>
</dbReference>
<sequence>MNAQAPNAPAPNAQAPSAPAPKAQASDARALDGRVAVITGGSRGIGLGIAKAYREAGAHVVIAARKPDGLAAAREELLRVEGDGEVHEVVAHAGRPEDAERCAEETMDRFGRLDVLVNNAATNPYMGPLLDLDPPRARKTVEVNQYGMVLWTRCAWRAWMREHGGAVVNIASVGGLVVDPYIGWYNATKAAMLHLTRQLAYELGPHARVNAIAPGLIKTELARAVWEPREPILTAKLPLRRLGTVEDVANAAVFLASGASSWMTGQTLVLDGGATALPIGVEG</sequence>
<name>A0A918CVE6_9ACTN</name>
<feature type="region of interest" description="Disordered" evidence="3">
    <location>
        <begin position="1"/>
        <end position="27"/>
    </location>
</feature>
<evidence type="ECO:0000256" key="1">
    <source>
        <dbReference type="ARBA" id="ARBA00006484"/>
    </source>
</evidence>
<dbReference type="PANTHER" id="PTHR43943:SF2">
    <property type="entry name" value="DEHYDROGENASE_REDUCTASE 4"/>
    <property type="match status" value="1"/>
</dbReference>
<dbReference type="InterPro" id="IPR002347">
    <property type="entry name" value="SDR_fam"/>
</dbReference>
<dbReference type="PROSITE" id="PS00061">
    <property type="entry name" value="ADH_SHORT"/>
    <property type="match status" value="1"/>
</dbReference>
<gene>
    <name evidence="4" type="ORF">GCM10011578_074960</name>
</gene>
<dbReference type="EMBL" id="BMML01000022">
    <property type="protein sequence ID" value="GGN34267.1"/>
    <property type="molecule type" value="Genomic_DNA"/>
</dbReference>
<evidence type="ECO:0000313" key="4">
    <source>
        <dbReference type="EMBL" id="GGN34267.1"/>
    </source>
</evidence>
<dbReference type="AlphaFoldDB" id="A0A918CVE6"/>
<reference evidence="4" key="2">
    <citation type="submission" date="2020-09" db="EMBL/GenBank/DDBJ databases">
        <authorList>
            <person name="Sun Q."/>
            <person name="Zhou Y."/>
        </authorList>
    </citation>
    <scope>NUCLEOTIDE SEQUENCE</scope>
    <source>
        <strain evidence="4">CGMCC 4.7110</strain>
    </source>
</reference>
<proteinExistence type="inferred from homology"/>
<dbReference type="Gene3D" id="3.40.50.720">
    <property type="entry name" value="NAD(P)-binding Rossmann-like Domain"/>
    <property type="match status" value="1"/>
</dbReference>
<evidence type="ECO:0000256" key="3">
    <source>
        <dbReference type="SAM" id="MobiDB-lite"/>
    </source>
</evidence>
<dbReference type="PRINTS" id="PR00080">
    <property type="entry name" value="SDRFAMILY"/>
</dbReference>
<organism evidence="4 5">
    <name type="scientific">Streptomyces fuscichromogenes</name>
    <dbReference type="NCBI Taxonomy" id="1324013"/>
    <lineage>
        <taxon>Bacteria</taxon>
        <taxon>Bacillati</taxon>
        <taxon>Actinomycetota</taxon>
        <taxon>Actinomycetes</taxon>
        <taxon>Kitasatosporales</taxon>
        <taxon>Streptomycetaceae</taxon>
        <taxon>Streptomyces</taxon>
    </lineage>
</organism>
<dbReference type="SUPFAM" id="SSF51735">
    <property type="entry name" value="NAD(P)-binding Rossmann-fold domains"/>
    <property type="match status" value="1"/>
</dbReference>
<evidence type="ECO:0000256" key="2">
    <source>
        <dbReference type="ARBA" id="ARBA00023002"/>
    </source>
</evidence>
<keyword evidence="5" id="KW-1185">Reference proteome</keyword>
<dbReference type="NCBIfam" id="NF005559">
    <property type="entry name" value="PRK07231.1"/>
    <property type="match status" value="1"/>
</dbReference>
<comment type="caution">
    <text evidence="4">The sequence shown here is derived from an EMBL/GenBank/DDBJ whole genome shotgun (WGS) entry which is preliminary data.</text>
</comment>
<dbReference type="RefSeq" id="WP_229713590.1">
    <property type="nucleotide sequence ID" value="NZ_BMML01000022.1"/>
</dbReference>
<dbReference type="Proteomes" id="UP000653411">
    <property type="component" value="Unassembled WGS sequence"/>
</dbReference>
<reference evidence="4" key="1">
    <citation type="journal article" date="2014" name="Int. J. Syst. Evol. Microbiol.">
        <title>Complete genome sequence of Corynebacterium casei LMG S-19264T (=DSM 44701T), isolated from a smear-ripened cheese.</title>
        <authorList>
            <consortium name="US DOE Joint Genome Institute (JGI-PGF)"/>
            <person name="Walter F."/>
            <person name="Albersmeier A."/>
            <person name="Kalinowski J."/>
            <person name="Ruckert C."/>
        </authorList>
    </citation>
    <scope>NUCLEOTIDE SEQUENCE</scope>
    <source>
        <strain evidence="4">CGMCC 4.7110</strain>
    </source>
</reference>
<protein>
    <submittedName>
        <fullName evidence="4">3-ketoacyl-ACP reductase</fullName>
    </submittedName>
</protein>
<dbReference type="Pfam" id="PF13561">
    <property type="entry name" value="adh_short_C2"/>
    <property type="match status" value="1"/>
</dbReference>
<evidence type="ECO:0000313" key="5">
    <source>
        <dbReference type="Proteomes" id="UP000653411"/>
    </source>
</evidence>
<dbReference type="PANTHER" id="PTHR43943">
    <property type="entry name" value="DEHYDROGENASE/REDUCTASE (SDR FAMILY) MEMBER 4"/>
    <property type="match status" value="1"/>
</dbReference>
<dbReference type="CDD" id="cd05233">
    <property type="entry name" value="SDR_c"/>
    <property type="match status" value="1"/>
</dbReference>
<accession>A0A918CVE6</accession>
<dbReference type="InterPro" id="IPR036291">
    <property type="entry name" value="NAD(P)-bd_dom_sf"/>
</dbReference>
<dbReference type="InterPro" id="IPR020904">
    <property type="entry name" value="Sc_DH/Rdtase_CS"/>
</dbReference>
<feature type="compositionally biased region" description="Low complexity" evidence="3">
    <location>
        <begin position="1"/>
        <end position="25"/>
    </location>
</feature>
<comment type="similarity">
    <text evidence="1">Belongs to the short-chain dehydrogenases/reductases (SDR) family.</text>
</comment>